<accession>M5TTG4</accession>
<evidence type="ECO:0000313" key="2">
    <source>
        <dbReference type="Proteomes" id="UP000011885"/>
    </source>
</evidence>
<proteinExistence type="predicted"/>
<sequence length="64" mass="7111">MATLTMMQYHISAAASASKVVRMHGLLLNVQPIENMLRLTCPILVAGSARIQDPKVRRHRLGRS</sequence>
<organism evidence="1 2">
    <name type="scientific">Rhodopirellula sallentina SM41</name>
    <dbReference type="NCBI Taxonomy" id="1263870"/>
    <lineage>
        <taxon>Bacteria</taxon>
        <taxon>Pseudomonadati</taxon>
        <taxon>Planctomycetota</taxon>
        <taxon>Planctomycetia</taxon>
        <taxon>Pirellulales</taxon>
        <taxon>Pirellulaceae</taxon>
        <taxon>Rhodopirellula</taxon>
    </lineage>
</organism>
<gene>
    <name evidence="1" type="ORF">RSSM_06162</name>
</gene>
<evidence type="ECO:0000313" key="1">
    <source>
        <dbReference type="EMBL" id="EMI52450.1"/>
    </source>
</evidence>
<reference evidence="1 2" key="1">
    <citation type="journal article" date="2013" name="Mar. Genomics">
        <title>Expression of sulfatases in Rhodopirellula baltica and the diversity of sulfatases in the genus Rhodopirellula.</title>
        <authorList>
            <person name="Wegner C.E."/>
            <person name="Richter-Heitmann T."/>
            <person name="Klindworth A."/>
            <person name="Klockow C."/>
            <person name="Richter M."/>
            <person name="Achstetter T."/>
            <person name="Glockner F.O."/>
            <person name="Harder J."/>
        </authorList>
    </citation>
    <scope>NUCLEOTIDE SEQUENCE [LARGE SCALE GENOMIC DNA]</scope>
    <source>
        <strain evidence="1 2">SM41</strain>
    </source>
</reference>
<protein>
    <submittedName>
        <fullName evidence="1">Uncharacterized protein</fullName>
    </submittedName>
</protein>
<comment type="caution">
    <text evidence="1">The sequence shown here is derived from an EMBL/GenBank/DDBJ whole genome shotgun (WGS) entry which is preliminary data.</text>
</comment>
<dbReference type="AlphaFoldDB" id="M5TTG4"/>
<dbReference type="PATRIC" id="fig|1263870.3.peg.6527"/>
<name>M5TTG4_9BACT</name>
<dbReference type="EMBL" id="ANOH01000431">
    <property type="protein sequence ID" value="EMI52450.1"/>
    <property type="molecule type" value="Genomic_DNA"/>
</dbReference>
<keyword evidence="2" id="KW-1185">Reference proteome</keyword>
<dbReference type="Proteomes" id="UP000011885">
    <property type="component" value="Unassembled WGS sequence"/>
</dbReference>